<keyword evidence="2" id="KW-1185">Reference proteome</keyword>
<sequence length="42" mass="4817">MTMLPGESDKTYPASLVRLWTGREKNRLELYSVLLTFALIDS</sequence>
<dbReference type="Proteomes" id="UP000316905">
    <property type="component" value="Unassembled WGS sequence"/>
</dbReference>
<organism evidence="1 2">
    <name type="scientific">Pseudomonas duriflava</name>
    <dbReference type="NCBI Taxonomy" id="459528"/>
    <lineage>
        <taxon>Bacteria</taxon>
        <taxon>Pseudomonadati</taxon>
        <taxon>Pseudomonadota</taxon>
        <taxon>Gammaproteobacteria</taxon>
        <taxon>Pseudomonadales</taxon>
        <taxon>Pseudomonadaceae</taxon>
        <taxon>Pseudomonas</taxon>
    </lineage>
</organism>
<protein>
    <submittedName>
        <fullName evidence="1">Uncharacterized protein</fullName>
    </submittedName>
</protein>
<dbReference type="EMBL" id="VLKY01000008">
    <property type="protein sequence ID" value="TWI53512.1"/>
    <property type="molecule type" value="Genomic_DNA"/>
</dbReference>
<name>A0A562Q9S4_9PSED</name>
<reference evidence="1 2" key="1">
    <citation type="journal article" date="2015" name="Stand. Genomic Sci.">
        <title>Genomic Encyclopedia of Bacterial and Archaeal Type Strains, Phase III: the genomes of soil and plant-associated and newly described type strains.</title>
        <authorList>
            <person name="Whitman W.B."/>
            <person name="Woyke T."/>
            <person name="Klenk H.P."/>
            <person name="Zhou Y."/>
            <person name="Lilburn T.G."/>
            <person name="Beck B.J."/>
            <person name="De Vos P."/>
            <person name="Vandamme P."/>
            <person name="Eisen J.A."/>
            <person name="Garrity G."/>
            <person name="Hugenholtz P."/>
            <person name="Kyrpides N.C."/>
        </authorList>
    </citation>
    <scope>NUCLEOTIDE SEQUENCE [LARGE SCALE GENOMIC DNA]</scope>
    <source>
        <strain evidence="1 2">CGMCC 1.6858</strain>
    </source>
</reference>
<dbReference type="AlphaFoldDB" id="A0A562Q9S4"/>
<evidence type="ECO:0000313" key="2">
    <source>
        <dbReference type="Proteomes" id="UP000316905"/>
    </source>
</evidence>
<proteinExistence type="predicted"/>
<evidence type="ECO:0000313" key="1">
    <source>
        <dbReference type="EMBL" id="TWI53512.1"/>
    </source>
</evidence>
<comment type="caution">
    <text evidence="1">The sequence shown here is derived from an EMBL/GenBank/DDBJ whole genome shotgun (WGS) entry which is preliminary data.</text>
</comment>
<gene>
    <name evidence="1" type="ORF">IQ22_02730</name>
</gene>
<accession>A0A562Q9S4</accession>